<evidence type="ECO:0000313" key="4">
    <source>
        <dbReference type="EMBL" id="AOW15803.1"/>
    </source>
</evidence>
<dbReference type="CDD" id="cd03022">
    <property type="entry name" value="DsbA_HCCA_Iso"/>
    <property type="match status" value="1"/>
</dbReference>
<dbReference type="GO" id="GO:0018845">
    <property type="term" value="F:2-hydroxychromene-2-carboxylate isomerase activity"/>
    <property type="evidence" value="ECO:0007669"/>
    <property type="project" value="UniProtKB-UniRule"/>
</dbReference>
<dbReference type="EMBL" id="LVWD01000004">
    <property type="protein sequence ID" value="OAD43396.1"/>
    <property type="molecule type" value="Genomic_DNA"/>
</dbReference>
<protein>
    <recommendedName>
        <fullName evidence="1">2-hydroxychromene-2-carboxylate isomerase</fullName>
        <ecNumber evidence="1">5.99.1.4</ecNumber>
    </recommendedName>
</protein>
<dbReference type="InterPro" id="IPR001853">
    <property type="entry name" value="DSBA-like_thioredoxin_dom"/>
</dbReference>
<dbReference type="RefSeq" id="WP_066087259.1">
    <property type="nucleotide sequence ID" value="NZ_CP017476.1"/>
</dbReference>
<evidence type="ECO:0000259" key="3">
    <source>
        <dbReference type="Pfam" id="PF01323"/>
    </source>
</evidence>
<dbReference type="OrthoDB" id="8560325at2"/>
<accession>A0A167IQX7</accession>
<comment type="catalytic activity">
    <reaction evidence="1">
        <text>2-hydroxychromene-2-carboxylate = (3E)-4-(2-hydroxyphenyl)-2-oxobut-3-enoate</text>
        <dbReference type="Rhea" id="RHEA:27401"/>
        <dbReference type="ChEBI" id="CHEBI:59350"/>
        <dbReference type="ChEBI" id="CHEBI:59353"/>
        <dbReference type="EC" id="5.99.1.4"/>
    </reaction>
</comment>
<dbReference type="GO" id="GO:0006749">
    <property type="term" value="P:glutathione metabolic process"/>
    <property type="evidence" value="ECO:0007669"/>
    <property type="project" value="TreeGrafter"/>
</dbReference>
<sequence length="206" mass="23130">MKKTFEFFFDLASPWTCLAFHNIQPMAKKLGATIVWRPFLVGGVHNQVNEAYVESRANNQGSPKWRQLIQSLQDWSALSDVQMNFPGPFFPLRSVNTMRFCCALEDDQAALLRFAAAGFEAYYTHQLNLDDPDVLVAIANQAGLDGEVLRLRSQEPAIKDRLRANTEEAVGRGAFGSPSIFVPFGSGERLYFGNDQLPLVEWALKQ</sequence>
<dbReference type="Proteomes" id="UP000185657">
    <property type="component" value="Unassembled WGS sequence"/>
</dbReference>
<dbReference type="InterPro" id="IPR051924">
    <property type="entry name" value="GST_Kappa/NadH"/>
</dbReference>
<feature type="active site" description="Nucleophile" evidence="2">
    <location>
        <position position="13"/>
    </location>
</feature>
<evidence type="ECO:0000256" key="1">
    <source>
        <dbReference type="PIRNR" id="PIRNR006386"/>
    </source>
</evidence>
<dbReference type="Pfam" id="PF01323">
    <property type="entry name" value="DSBA"/>
    <property type="match status" value="1"/>
</dbReference>
<keyword evidence="1" id="KW-0413">Isomerase</keyword>
<gene>
    <name evidence="4" type="ORF">LPB072_18740</name>
    <name evidence="5" type="ORF">LPB72_05810</name>
</gene>
<dbReference type="Gene3D" id="3.40.30.10">
    <property type="entry name" value="Glutaredoxin"/>
    <property type="match status" value="1"/>
</dbReference>
<dbReference type="EC" id="5.99.1.4" evidence="1"/>
<dbReference type="PANTHER" id="PTHR42943">
    <property type="entry name" value="GLUTATHIONE S-TRANSFERASE KAPPA"/>
    <property type="match status" value="1"/>
</dbReference>
<dbReference type="PANTHER" id="PTHR42943:SF2">
    <property type="entry name" value="GLUTATHIONE S-TRANSFERASE KAPPA 1"/>
    <property type="match status" value="1"/>
</dbReference>
<dbReference type="EMBL" id="CP017476">
    <property type="protein sequence ID" value="AOW15803.1"/>
    <property type="molecule type" value="Genomic_DNA"/>
</dbReference>
<dbReference type="PIRSF" id="PIRSF006386">
    <property type="entry name" value="HCCAis_GSTk"/>
    <property type="match status" value="1"/>
</dbReference>
<dbReference type="InterPro" id="IPR036249">
    <property type="entry name" value="Thioredoxin-like_sf"/>
</dbReference>
<evidence type="ECO:0000256" key="2">
    <source>
        <dbReference type="PIRSR" id="PIRSR006386-1"/>
    </source>
</evidence>
<feature type="domain" description="DSBA-like thioredoxin" evidence="3">
    <location>
        <begin position="6"/>
        <end position="204"/>
    </location>
</feature>
<dbReference type="GO" id="GO:0004602">
    <property type="term" value="F:glutathione peroxidase activity"/>
    <property type="evidence" value="ECO:0007669"/>
    <property type="project" value="TreeGrafter"/>
</dbReference>
<dbReference type="InterPro" id="IPR044087">
    <property type="entry name" value="NahD-like"/>
</dbReference>
<dbReference type="STRING" id="1763535.LPB072_18740"/>
<reference evidence="4 7" key="2">
    <citation type="submission" date="2016-10" db="EMBL/GenBank/DDBJ databases">
        <title>Hydorgenophaga sp. LPB0072 isolated from gastropod.</title>
        <authorList>
            <person name="Kim E."/>
            <person name="Yi H."/>
        </authorList>
    </citation>
    <scope>NUCLEOTIDE SEQUENCE [LARGE SCALE GENOMIC DNA]</scope>
    <source>
        <strain evidence="4 7">LPB0072</strain>
    </source>
</reference>
<evidence type="ECO:0000313" key="6">
    <source>
        <dbReference type="Proteomes" id="UP000185657"/>
    </source>
</evidence>
<dbReference type="Proteomes" id="UP000185680">
    <property type="component" value="Chromosome"/>
</dbReference>
<organism evidence="4 7">
    <name type="scientific">Hydrogenophaga crassostreae</name>
    <dbReference type="NCBI Taxonomy" id="1763535"/>
    <lineage>
        <taxon>Bacteria</taxon>
        <taxon>Pseudomonadati</taxon>
        <taxon>Pseudomonadota</taxon>
        <taxon>Betaproteobacteria</taxon>
        <taxon>Burkholderiales</taxon>
        <taxon>Comamonadaceae</taxon>
        <taxon>Hydrogenophaga</taxon>
    </lineage>
</organism>
<name>A0A167IQX7_9BURK</name>
<reference evidence="5 6" key="1">
    <citation type="submission" date="2016-02" db="EMBL/GenBank/DDBJ databases">
        <title>Draft genome sequence of Hydrogenophaga sp. LPB0072.</title>
        <authorList>
            <person name="Shin S.-K."/>
            <person name="Yi H."/>
        </authorList>
    </citation>
    <scope>NUCLEOTIDE SEQUENCE [LARGE SCALE GENOMIC DNA]</scope>
    <source>
        <strain evidence="5 6">LPB0072</strain>
    </source>
</reference>
<dbReference type="AlphaFoldDB" id="A0A167IQX7"/>
<keyword evidence="6" id="KW-1185">Reference proteome</keyword>
<dbReference type="InterPro" id="IPR014440">
    <property type="entry name" value="HCCAis_GSTk"/>
</dbReference>
<dbReference type="KEGG" id="hyl:LPB072_18740"/>
<dbReference type="SUPFAM" id="SSF52833">
    <property type="entry name" value="Thioredoxin-like"/>
    <property type="match status" value="1"/>
</dbReference>
<dbReference type="GO" id="GO:0004364">
    <property type="term" value="F:glutathione transferase activity"/>
    <property type="evidence" value="ECO:0007669"/>
    <property type="project" value="TreeGrafter"/>
</dbReference>
<dbReference type="GO" id="GO:1901170">
    <property type="term" value="P:naphthalene catabolic process"/>
    <property type="evidence" value="ECO:0007669"/>
    <property type="project" value="InterPro"/>
</dbReference>
<comment type="similarity">
    <text evidence="1">Belongs to the GST superfamily. NadH family.</text>
</comment>
<evidence type="ECO:0000313" key="7">
    <source>
        <dbReference type="Proteomes" id="UP000185680"/>
    </source>
</evidence>
<proteinExistence type="inferred from homology"/>
<evidence type="ECO:0000313" key="5">
    <source>
        <dbReference type="EMBL" id="OAD43396.1"/>
    </source>
</evidence>